<dbReference type="PaxDb" id="121845-A0A3Q0JCX6"/>
<accession>A0A3Q0JCX6</accession>
<dbReference type="GO" id="GO:0005839">
    <property type="term" value="C:proteasome core complex"/>
    <property type="evidence" value="ECO:0007669"/>
    <property type="project" value="InterPro"/>
</dbReference>
<keyword evidence="6 11" id="KW-0647">Proteasome</keyword>
<evidence type="ECO:0000256" key="3">
    <source>
        <dbReference type="ARBA" id="ARBA00022670"/>
    </source>
</evidence>
<protein>
    <recommendedName>
        <fullName evidence="11">Proteasome subunit beta</fullName>
    </recommendedName>
</protein>
<keyword evidence="11" id="KW-0539">Nucleus</keyword>
<evidence type="ECO:0000313" key="13">
    <source>
        <dbReference type="RefSeq" id="XP_026686284.1"/>
    </source>
</evidence>
<organism evidence="12 13">
    <name type="scientific">Diaphorina citri</name>
    <name type="common">Asian citrus psyllid</name>
    <dbReference type="NCBI Taxonomy" id="121845"/>
    <lineage>
        <taxon>Eukaryota</taxon>
        <taxon>Metazoa</taxon>
        <taxon>Ecdysozoa</taxon>
        <taxon>Arthropoda</taxon>
        <taxon>Hexapoda</taxon>
        <taxon>Insecta</taxon>
        <taxon>Pterygota</taxon>
        <taxon>Neoptera</taxon>
        <taxon>Paraneoptera</taxon>
        <taxon>Hemiptera</taxon>
        <taxon>Sternorrhyncha</taxon>
        <taxon>Psylloidea</taxon>
        <taxon>Psyllidae</taxon>
        <taxon>Diaphorininae</taxon>
        <taxon>Diaphorina</taxon>
    </lineage>
</organism>
<dbReference type="InterPro" id="IPR023333">
    <property type="entry name" value="Proteasome_suB-type"/>
</dbReference>
<dbReference type="InterPro" id="IPR000243">
    <property type="entry name" value="Pept_T1A_subB"/>
</dbReference>
<dbReference type="Pfam" id="PF00227">
    <property type="entry name" value="Proteasome"/>
    <property type="match status" value="1"/>
</dbReference>
<evidence type="ECO:0000256" key="11">
    <source>
        <dbReference type="RuleBase" id="RU004203"/>
    </source>
</evidence>
<evidence type="ECO:0000256" key="1">
    <source>
        <dbReference type="ARBA" id="ARBA00001198"/>
    </source>
</evidence>
<comment type="similarity">
    <text evidence="11">Belongs to the peptidase T1B family.</text>
</comment>
<evidence type="ECO:0000256" key="2">
    <source>
        <dbReference type="ARBA" id="ARBA00022490"/>
    </source>
</evidence>
<dbReference type="KEGG" id="dci:103518773"/>
<keyword evidence="3" id="KW-0645">Protease</keyword>
<keyword evidence="12" id="KW-1185">Reference proteome</keyword>
<keyword evidence="2 11" id="KW-0963">Cytoplasm</keyword>
<evidence type="ECO:0000256" key="5">
    <source>
        <dbReference type="ARBA" id="ARBA00022801"/>
    </source>
</evidence>
<feature type="active site" description="Nucleophile" evidence="10">
    <location>
        <position position="6"/>
    </location>
</feature>
<keyword evidence="4" id="KW-0888">Threonine protease</keyword>
<dbReference type="Proteomes" id="UP000079169">
    <property type="component" value="Unplaced"/>
</dbReference>
<keyword evidence="7" id="KW-0865">Zymogen</keyword>
<evidence type="ECO:0000256" key="8">
    <source>
        <dbReference type="ARBA" id="ARBA00024953"/>
    </source>
</evidence>
<dbReference type="InterPro" id="IPR029055">
    <property type="entry name" value="Ntn_hydrolases_N"/>
</dbReference>
<evidence type="ECO:0000256" key="10">
    <source>
        <dbReference type="PIRSR" id="PIRSR600243-1"/>
    </source>
</evidence>
<dbReference type="GeneID" id="103518773"/>
<comment type="subunit">
    <text evidence="11">Component of the proteasome complex.</text>
</comment>
<dbReference type="PANTHER" id="PTHR32194">
    <property type="entry name" value="METALLOPROTEASE TLDD"/>
    <property type="match status" value="1"/>
</dbReference>
<reference evidence="13" key="1">
    <citation type="submission" date="2025-08" db="UniProtKB">
        <authorList>
            <consortium name="RefSeq"/>
        </authorList>
    </citation>
    <scope>IDENTIFICATION</scope>
</reference>
<dbReference type="Gene3D" id="3.60.20.10">
    <property type="entry name" value="Glutamine Phosphoribosylpyrophosphate, subunit 1, domain 1"/>
    <property type="match status" value="1"/>
</dbReference>
<evidence type="ECO:0000256" key="4">
    <source>
        <dbReference type="ARBA" id="ARBA00022698"/>
    </source>
</evidence>
<dbReference type="PROSITE" id="PS51476">
    <property type="entry name" value="PROTEASOME_BETA_2"/>
    <property type="match status" value="1"/>
</dbReference>
<dbReference type="RefSeq" id="XP_026686284.1">
    <property type="nucleotide sequence ID" value="XM_026830483.1"/>
</dbReference>
<dbReference type="InterPro" id="IPR001353">
    <property type="entry name" value="Proteasome_sua/b"/>
</dbReference>
<dbReference type="SUPFAM" id="SSF56235">
    <property type="entry name" value="N-terminal nucleophile aminohydrolases (Ntn hydrolases)"/>
    <property type="match status" value="1"/>
</dbReference>
<evidence type="ECO:0000313" key="12">
    <source>
        <dbReference type="Proteomes" id="UP000079169"/>
    </source>
</evidence>
<dbReference type="InterPro" id="IPR016050">
    <property type="entry name" value="Proteasome_bsu_CS"/>
</dbReference>
<comment type="function">
    <text evidence="11">Component of the proteasome, a multicatalytic proteinase complex which is characterized by its ability to cleave peptides with Arg, Phe, Tyr, Leu, and Glu adjacent to the leaving group at neutral or slightly basic pH. The proteasome has an ATP-dependent proteolytic activity.</text>
</comment>
<comment type="subunit">
    <text evidence="9">The 26S proteasome consists of a 20S proteasome core and two 19S regulatory subunits. The 20S proteasome core is composed of 28 subunits that are arranged in four stacked rings, resulting in a barrel-shaped structure. The two end rings are each formed by seven alpha subunits, and the two central rings are each formed by seven beta subunits. The catalytic chamber with the active sites is on the inside of the barrel.</text>
</comment>
<dbReference type="AlphaFoldDB" id="A0A3Q0JCX6"/>
<comment type="function">
    <text evidence="8">Non-catalytic component of the proteasome, a multicatalytic proteinase complex which is characterized by its ability to cleave peptides with Arg, Phe, Tyr, Leu, and Glu adjacent to the leaving group at neutral or slightly basic pH. The proteasome has an ATP-dependent proteolytic activity.</text>
</comment>
<dbReference type="GO" id="GO:0004298">
    <property type="term" value="F:threonine-type endopeptidase activity"/>
    <property type="evidence" value="ECO:0007669"/>
    <property type="project" value="UniProtKB-KW"/>
</dbReference>
<dbReference type="GO" id="GO:0005634">
    <property type="term" value="C:nucleus"/>
    <property type="evidence" value="ECO:0007669"/>
    <property type="project" value="UniProtKB-SubCell"/>
</dbReference>
<keyword evidence="5" id="KW-0378">Hydrolase</keyword>
<dbReference type="PROSITE" id="PS00854">
    <property type="entry name" value="PROTEASOME_BETA_1"/>
    <property type="match status" value="1"/>
</dbReference>
<proteinExistence type="inferred from homology"/>
<dbReference type="GO" id="GO:0051603">
    <property type="term" value="P:proteolysis involved in protein catabolic process"/>
    <property type="evidence" value="ECO:0007669"/>
    <property type="project" value="InterPro"/>
</dbReference>
<dbReference type="PANTHER" id="PTHR32194:SF3">
    <property type="entry name" value="PROTEASOME SUBUNIT BETA"/>
    <property type="match status" value="1"/>
</dbReference>
<name>A0A3Q0JCX6_DIACI</name>
<comment type="subcellular location">
    <subcellularLocation>
        <location evidence="11">Cytoplasm</location>
    </subcellularLocation>
    <subcellularLocation>
        <location evidence="11">Nucleus</location>
    </subcellularLocation>
</comment>
<dbReference type="PRINTS" id="PR00141">
    <property type="entry name" value="PROTEASOME"/>
</dbReference>
<evidence type="ECO:0000256" key="7">
    <source>
        <dbReference type="ARBA" id="ARBA00023145"/>
    </source>
</evidence>
<dbReference type="STRING" id="121845.A0A3Q0JCX6"/>
<evidence type="ECO:0000256" key="9">
    <source>
        <dbReference type="ARBA" id="ARBA00026071"/>
    </source>
</evidence>
<comment type="catalytic activity">
    <reaction evidence="1">
        <text>Cleavage of peptide bonds with very broad specificity.</text>
        <dbReference type="EC" id="3.4.25.1"/>
    </reaction>
</comment>
<evidence type="ECO:0000256" key="6">
    <source>
        <dbReference type="ARBA" id="ARBA00022942"/>
    </source>
</evidence>
<dbReference type="GO" id="GO:0005737">
    <property type="term" value="C:cytoplasm"/>
    <property type="evidence" value="ECO:0007669"/>
    <property type="project" value="UniProtKB-SubCell"/>
</dbReference>
<gene>
    <name evidence="13" type="primary">LOC103518773</name>
</gene>
<sequence>MFITGTTTLGFRYPEGIILATDSRATANDLIVSQKLNKVIPVSSSILCTLAGNAADCVYWLHSLAKECKGYECKYRTGMTIRHAANLLVNMVRKYRTGNHSSKIPNGLSFGTLMAAYDEILGPQLYMLDNTGLLIEGTKFCVGSGAEYAQAILDTDYRPDLSEEEAYALATSAIYHACRRDIHSGGCVRLYKINGQGWQQVLSRDVKDIYNDRKEAPPGGGDH</sequence>